<dbReference type="Gene3D" id="3.40.50.2000">
    <property type="entry name" value="Glycogen Phosphorylase B"/>
    <property type="match status" value="2"/>
</dbReference>
<evidence type="ECO:0000259" key="2">
    <source>
        <dbReference type="Pfam" id="PF13439"/>
    </source>
</evidence>
<dbReference type="Pfam" id="PF00534">
    <property type="entry name" value="Glycos_transf_1"/>
    <property type="match status" value="1"/>
</dbReference>
<evidence type="ECO:0000259" key="1">
    <source>
        <dbReference type="Pfam" id="PF00534"/>
    </source>
</evidence>
<evidence type="ECO:0000313" key="4">
    <source>
        <dbReference type="Proteomes" id="UP000290921"/>
    </source>
</evidence>
<protein>
    <submittedName>
        <fullName evidence="3">Glycosyltransferase family 1 protein</fullName>
    </submittedName>
</protein>
<keyword evidence="3" id="KW-0808">Transferase</keyword>
<dbReference type="SUPFAM" id="SSF53756">
    <property type="entry name" value="UDP-Glycosyltransferase/glycogen phosphorylase"/>
    <property type="match status" value="1"/>
</dbReference>
<dbReference type="RefSeq" id="WP_129030240.1">
    <property type="nucleotide sequence ID" value="NZ_AP026806.1"/>
</dbReference>
<dbReference type="PANTHER" id="PTHR45947:SF15">
    <property type="entry name" value="TEICHURONIC ACID BIOSYNTHESIS GLYCOSYLTRANSFERASE TUAC-RELATED"/>
    <property type="match status" value="1"/>
</dbReference>
<dbReference type="Pfam" id="PF13439">
    <property type="entry name" value="Glyco_transf_4"/>
    <property type="match status" value="1"/>
</dbReference>
<accession>A0A4Q0VE46</accession>
<comment type="caution">
    <text evidence="3">The sequence shown here is derived from an EMBL/GenBank/DDBJ whole genome shotgun (WGS) entry which is preliminary data.</text>
</comment>
<reference evidence="3 4" key="1">
    <citation type="submission" date="2018-06" db="EMBL/GenBank/DDBJ databases">
        <title>Genome conservation of Clostridium tetani.</title>
        <authorList>
            <person name="Bruggemann H."/>
            <person name="Popoff M.R."/>
        </authorList>
    </citation>
    <scope>NUCLEOTIDE SEQUENCE [LARGE SCALE GENOMIC DNA]</scope>
    <source>
        <strain evidence="3 4">2017.061</strain>
    </source>
</reference>
<name>A0A4Q0VE46_CLOTA</name>
<dbReference type="CDD" id="cd03811">
    <property type="entry name" value="GT4_GT28_WabH-like"/>
    <property type="match status" value="1"/>
</dbReference>
<dbReference type="InterPro" id="IPR050194">
    <property type="entry name" value="Glycosyltransferase_grp1"/>
</dbReference>
<gene>
    <name evidence="3" type="ORF">DP130_06295</name>
</gene>
<dbReference type="EMBL" id="QMAP01000005">
    <property type="protein sequence ID" value="RXI49018.1"/>
    <property type="molecule type" value="Genomic_DNA"/>
</dbReference>
<proteinExistence type="predicted"/>
<organism evidence="3 4">
    <name type="scientific">Clostridium tetani</name>
    <dbReference type="NCBI Taxonomy" id="1513"/>
    <lineage>
        <taxon>Bacteria</taxon>
        <taxon>Bacillati</taxon>
        <taxon>Bacillota</taxon>
        <taxon>Clostridia</taxon>
        <taxon>Eubacteriales</taxon>
        <taxon>Clostridiaceae</taxon>
        <taxon>Clostridium</taxon>
    </lineage>
</organism>
<dbReference type="AlphaFoldDB" id="A0A4Q0VE46"/>
<dbReference type="InterPro" id="IPR028098">
    <property type="entry name" value="Glyco_trans_4-like_N"/>
</dbReference>
<evidence type="ECO:0000313" key="3">
    <source>
        <dbReference type="EMBL" id="RXI49018.1"/>
    </source>
</evidence>
<sequence length="376" mass="43049">MVYINILQVISGNDNGGGGNHVLNVCINNIKDMNCQLACIGKGELYYKSKKLGVNTIAFSPKEIIKGKLVEYINKNNIDLVNFHGAKGNFLYWIIKKNINVPTVVTIHSNYKQDFLNNKLKYYLFTPLSILGLKSFNNYICVSKYLKDLTDKDGFKGNKFIVNNGIDFNKFCSEKFTSINKHSLNVEEQDFVFTMVARMHPIKNHRNTIEAFYKLSKEFHNIKLILLGNGEERGYIKNRIEELSLQDKVIILGFKSNVKDYIKISNITILTSFSEGGAPPIAILESGALKVPIIASRVSDIPDIINDSNGYLVDPNSVDDIYNKMKESYLNKDKLKDLGSRLYENILNRYSMDKFHESYYKHYKNILKNSKLWSEV</sequence>
<dbReference type="PANTHER" id="PTHR45947">
    <property type="entry name" value="SULFOQUINOVOSYL TRANSFERASE SQD2"/>
    <property type="match status" value="1"/>
</dbReference>
<feature type="domain" description="Glycosyl transferase family 1" evidence="1">
    <location>
        <begin position="181"/>
        <end position="341"/>
    </location>
</feature>
<dbReference type="Proteomes" id="UP000290921">
    <property type="component" value="Unassembled WGS sequence"/>
</dbReference>
<dbReference type="InterPro" id="IPR001296">
    <property type="entry name" value="Glyco_trans_1"/>
</dbReference>
<dbReference type="GO" id="GO:0016757">
    <property type="term" value="F:glycosyltransferase activity"/>
    <property type="evidence" value="ECO:0007669"/>
    <property type="project" value="InterPro"/>
</dbReference>
<feature type="domain" description="Glycosyltransferase subfamily 4-like N-terminal" evidence="2">
    <location>
        <begin position="68"/>
        <end position="168"/>
    </location>
</feature>